<dbReference type="OrthoDB" id="5350595at2759"/>
<dbReference type="PANTHER" id="PTHR21705:SF11">
    <property type="entry name" value="FHIP FAMILY PROTEIN CG3558"/>
    <property type="match status" value="1"/>
</dbReference>
<dbReference type="GeneID" id="33554958"/>
<feature type="region of interest" description="Disordered" evidence="1">
    <location>
        <begin position="941"/>
        <end position="1007"/>
    </location>
</feature>
<reference evidence="2 3" key="1">
    <citation type="submission" date="2017-03" db="EMBL/GenBank/DDBJ databases">
        <title>Widespread Adenine N6-methylation of Active Genes in Fungi.</title>
        <authorList>
            <consortium name="DOE Joint Genome Institute"/>
            <person name="Mondo S.J."/>
            <person name="Dannebaum R.O."/>
            <person name="Kuo R.C."/>
            <person name="Louie K.B."/>
            <person name="Bewick A.J."/>
            <person name="Labutti K."/>
            <person name="Haridas S."/>
            <person name="Kuo A."/>
            <person name="Salamov A."/>
            <person name="Ahrendt S.R."/>
            <person name="Lau R."/>
            <person name="Bowen B.P."/>
            <person name="Lipzen A."/>
            <person name="Sullivan W."/>
            <person name="Andreopoulos W.B."/>
            <person name="Clum A."/>
            <person name="Lindquist E."/>
            <person name="Daum C."/>
            <person name="Northen T.R."/>
            <person name="Ramamoorthy G."/>
            <person name="Schmitz R.J."/>
            <person name="Gryganskyi A."/>
            <person name="Culley D."/>
            <person name="Magnuson J."/>
            <person name="James T.Y."/>
            <person name="O'Malley M.A."/>
            <person name="Stajich J.E."/>
            <person name="Spatafora J.W."/>
            <person name="Visel A."/>
            <person name="Grigoriev I.V."/>
        </authorList>
    </citation>
    <scope>NUCLEOTIDE SEQUENCE [LARGE SCALE GENOMIC DNA]</scope>
    <source>
        <strain evidence="2 3">NRRL Y-17943</strain>
    </source>
</reference>
<accession>A0A1Y1UQ01</accession>
<dbReference type="InterPro" id="IPR019384">
    <property type="entry name" value="FHIP"/>
</dbReference>
<dbReference type="PANTHER" id="PTHR21705">
    <property type="entry name" value="RAI16 PROTEIN-RELATED"/>
    <property type="match status" value="1"/>
</dbReference>
<name>A0A1Y1UQ01_9TREE</name>
<feature type="region of interest" description="Disordered" evidence="1">
    <location>
        <begin position="866"/>
        <end position="915"/>
    </location>
</feature>
<dbReference type="Pfam" id="PF10257">
    <property type="entry name" value="RAI16-like"/>
    <property type="match status" value="1"/>
</dbReference>
<protein>
    <submittedName>
        <fullName evidence="2">Retinoic acid induced 16-like protein-domain-containing protein</fullName>
    </submittedName>
</protein>
<gene>
    <name evidence="2" type="ORF">BD324DRAFT_575846</name>
</gene>
<feature type="compositionally biased region" description="Low complexity" evidence="1">
    <location>
        <begin position="962"/>
        <end position="973"/>
    </location>
</feature>
<evidence type="ECO:0000256" key="1">
    <source>
        <dbReference type="SAM" id="MobiDB-lite"/>
    </source>
</evidence>
<evidence type="ECO:0000313" key="3">
    <source>
        <dbReference type="Proteomes" id="UP000193218"/>
    </source>
</evidence>
<feature type="region of interest" description="Disordered" evidence="1">
    <location>
        <begin position="214"/>
        <end position="242"/>
    </location>
</feature>
<organism evidence="2 3">
    <name type="scientific">Kockovaella imperatae</name>
    <dbReference type="NCBI Taxonomy" id="4999"/>
    <lineage>
        <taxon>Eukaryota</taxon>
        <taxon>Fungi</taxon>
        <taxon>Dikarya</taxon>
        <taxon>Basidiomycota</taxon>
        <taxon>Agaricomycotina</taxon>
        <taxon>Tremellomycetes</taxon>
        <taxon>Tremellales</taxon>
        <taxon>Cuniculitremaceae</taxon>
        <taxon>Kockovaella</taxon>
    </lineage>
</organism>
<dbReference type="Proteomes" id="UP000193218">
    <property type="component" value="Unassembled WGS sequence"/>
</dbReference>
<feature type="compositionally biased region" description="Polar residues" evidence="1">
    <location>
        <begin position="975"/>
        <end position="991"/>
    </location>
</feature>
<dbReference type="STRING" id="4999.A0A1Y1UQ01"/>
<keyword evidence="3" id="KW-1185">Reference proteome</keyword>
<evidence type="ECO:0000313" key="2">
    <source>
        <dbReference type="EMBL" id="ORX40138.1"/>
    </source>
</evidence>
<dbReference type="AlphaFoldDB" id="A0A1Y1UQ01"/>
<dbReference type="RefSeq" id="XP_021873923.1">
    <property type="nucleotide sequence ID" value="XM_022013150.1"/>
</dbReference>
<sequence length="1046" mass="114244">MDVATFFSRLLQPPKESHRNRDEDDIRDFDEAWTTIKDILEQPNERQIIKGIHSTEVPGRLQHIVDALVYEANRMDEDTTGACLEYFFKNDLLAHLERLCENDRPHGIKVEVVKFINNLVVLLSERFLVHNAVHRPLRRLLRSCIGGEQEDKVDGNARVFGAASYAMAREDSEEEDVLEGDLVDLMCVLCSRMRAYPPLLLIFFHDKGWLQPHTSSGAPPMDHSRLPTSSLDGNGPIRPAPTTDRATSHFEFLLFSYLLRFAHREGRVGDLARAGLLFLFDIAFLTPSEEGGENLHITDLNGEDPLQESRNALGEFILDGDFADVICAGIGAIYSILPTKLRIPSLADQAVIEETMTASTSGGMHLGGGHAGSLHPSNLDLNVDLALPSTSDVMVRDKIDLLLKLFGFLQDIVFRCNAPLAHASPDTSAVEAAHILGPAICEASLDAIRSSFIETIIYPSILESSPSDGSSVAVMTYIDVLLANLDEGPLLTTLLDALLDSNDSAAPRKKGARNQSTDALKTEYFVDEGRFTLKDLLLDNLRSTDWTSSTTAFRLLQTLLGDHCRQTVSQLLTIVRDPAATTLARRPIPGAPSSDPFLSNAVSDTFLPSPVNSVDVHLQEVELYGSLISRIDPLQTSTELTAGYAGYLVDINNALQADPCLTISLNPLSFGEDEEKPLVHVGRFDDEPNQHRLNPNDPMIKSIFSSFGAFFCQMPDVNVALTGTLAALALCPNRSLAGWLLYDVKRDADPWWKTRARGITDENDAASDVSEDDLIARKFESGDHGDGGDLFAPSRNNLDLPALYQIFRDLVRQVNRFRLDIQDFDRLLAERRQGLLFADHLDEAMNIMLDVEPTAFGLPSAALSSSVASPVPKRPKAGPLSGGLGGALKSFLTPKRKTSPLNYTPGHGGTPSSLREAASRINASPFRTHYEATSLLTLETSTSPGIASGPWSPGRGPVTPDGSGSRPRSSLGRMTNATWDDSGPNDNNNVPRLSPSPGAEHASPSRTRVTLSSVLDNCVILEEFLKEIVAVITARRALGVDQVGFV</sequence>
<proteinExistence type="predicted"/>
<dbReference type="InParanoid" id="A0A1Y1UQ01"/>
<comment type="caution">
    <text evidence="2">The sequence shown here is derived from an EMBL/GenBank/DDBJ whole genome shotgun (WGS) entry which is preliminary data.</text>
</comment>
<dbReference type="EMBL" id="NBSH01000002">
    <property type="protein sequence ID" value="ORX40138.1"/>
    <property type="molecule type" value="Genomic_DNA"/>
</dbReference>